<proteinExistence type="predicted"/>
<keyword evidence="2" id="KW-1185">Reference proteome</keyword>
<evidence type="ECO:0000313" key="2">
    <source>
        <dbReference type="Proteomes" id="UP000232003"/>
    </source>
</evidence>
<organism evidence="1 2">
    <name type="scientific">Nostoc flagelliforme CCNUN1</name>
    <dbReference type="NCBI Taxonomy" id="2038116"/>
    <lineage>
        <taxon>Bacteria</taxon>
        <taxon>Bacillati</taxon>
        <taxon>Cyanobacteriota</taxon>
        <taxon>Cyanophyceae</taxon>
        <taxon>Nostocales</taxon>
        <taxon>Nostocaceae</taxon>
        <taxon>Nostoc</taxon>
    </lineage>
</organism>
<accession>A0A2K8SQ30</accession>
<sequence length="41" mass="5040">MPEVRQRLTLLTTRKALLTEQMPRLRRQLLDWLNPLIQRLK</sequence>
<evidence type="ECO:0000313" key="1">
    <source>
        <dbReference type="EMBL" id="AUB37450.1"/>
    </source>
</evidence>
<name>A0A2K8SQ30_9NOSO</name>
<dbReference type="Proteomes" id="UP000232003">
    <property type="component" value="Chromosome"/>
</dbReference>
<dbReference type="EMBL" id="CP024785">
    <property type="protein sequence ID" value="AUB37450.1"/>
    <property type="molecule type" value="Genomic_DNA"/>
</dbReference>
<protein>
    <submittedName>
        <fullName evidence="1">Uncharacterized protein</fullName>
    </submittedName>
</protein>
<reference evidence="1 2" key="1">
    <citation type="submission" date="2017-11" db="EMBL/GenBank/DDBJ databases">
        <title>Complete genome of a free-living desiccation-tolerant cyanobacterium and its photosynthetic adaptation to extreme terrestrial habitat.</title>
        <authorList>
            <person name="Shang J."/>
        </authorList>
    </citation>
    <scope>NUCLEOTIDE SEQUENCE [LARGE SCALE GENOMIC DNA]</scope>
    <source>
        <strain evidence="1 2">CCNUN1</strain>
    </source>
</reference>
<dbReference type="KEGG" id="nfl:COO91_03395"/>
<gene>
    <name evidence="1" type="ORF">COO91_03395</name>
</gene>
<dbReference type="AlphaFoldDB" id="A0A2K8SQ30"/>